<feature type="compositionally biased region" description="Acidic residues" evidence="2">
    <location>
        <begin position="76"/>
        <end position="89"/>
    </location>
</feature>
<dbReference type="OrthoDB" id="28947at2759"/>
<feature type="compositionally biased region" description="Low complexity" evidence="2">
    <location>
        <begin position="131"/>
        <end position="152"/>
    </location>
</feature>
<feature type="compositionally biased region" description="Basic and acidic residues" evidence="2">
    <location>
        <begin position="63"/>
        <end position="72"/>
    </location>
</feature>
<dbReference type="GO" id="GO:0005634">
    <property type="term" value="C:nucleus"/>
    <property type="evidence" value="ECO:0007669"/>
    <property type="project" value="TreeGrafter"/>
</dbReference>
<dbReference type="Proteomes" id="UP000813385">
    <property type="component" value="Unassembled WGS sequence"/>
</dbReference>
<dbReference type="AlphaFoldDB" id="A0A8K0TGH1"/>
<feature type="compositionally biased region" description="Basic residues" evidence="2">
    <location>
        <begin position="529"/>
        <end position="539"/>
    </location>
</feature>
<dbReference type="InterPro" id="IPR016024">
    <property type="entry name" value="ARM-type_fold"/>
</dbReference>
<dbReference type="Pfam" id="PF03914">
    <property type="entry name" value="CBF"/>
    <property type="match status" value="1"/>
</dbReference>
<dbReference type="EMBL" id="JAGPXD010000004">
    <property type="protein sequence ID" value="KAH7359108.1"/>
    <property type="molecule type" value="Genomic_DNA"/>
</dbReference>
<organism evidence="4 5">
    <name type="scientific">Plectosphaerella cucumerina</name>
    <dbReference type="NCBI Taxonomy" id="40658"/>
    <lineage>
        <taxon>Eukaryota</taxon>
        <taxon>Fungi</taxon>
        <taxon>Dikarya</taxon>
        <taxon>Ascomycota</taxon>
        <taxon>Pezizomycotina</taxon>
        <taxon>Sordariomycetes</taxon>
        <taxon>Hypocreomycetidae</taxon>
        <taxon>Glomerellales</taxon>
        <taxon>Plectosphaerellaceae</taxon>
        <taxon>Plectosphaerella</taxon>
    </lineage>
</organism>
<dbReference type="PANTHER" id="PTHR12048:SF0">
    <property type="entry name" value="CCAAT_ENHANCER-BINDING PROTEIN ZETA"/>
    <property type="match status" value="1"/>
</dbReference>
<evidence type="ECO:0000313" key="4">
    <source>
        <dbReference type="EMBL" id="KAH7359108.1"/>
    </source>
</evidence>
<feature type="compositionally biased region" description="Polar residues" evidence="2">
    <location>
        <begin position="160"/>
        <end position="175"/>
    </location>
</feature>
<reference evidence="4" key="1">
    <citation type="journal article" date="2021" name="Nat. Commun.">
        <title>Genetic determinants of endophytism in the Arabidopsis root mycobiome.</title>
        <authorList>
            <person name="Mesny F."/>
            <person name="Miyauchi S."/>
            <person name="Thiergart T."/>
            <person name="Pickel B."/>
            <person name="Atanasova L."/>
            <person name="Karlsson M."/>
            <person name="Huettel B."/>
            <person name="Barry K.W."/>
            <person name="Haridas S."/>
            <person name="Chen C."/>
            <person name="Bauer D."/>
            <person name="Andreopoulos W."/>
            <person name="Pangilinan J."/>
            <person name="LaButti K."/>
            <person name="Riley R."/>
            <person name="Lipzen A."/>
            <person name="Clum A."/>
            <person name="Drula E."/>
            <person name="Henrissat B."/>
            <person name="Kohler A."/>
            <person name="Grigoriev I.V."/>
            <person name="Martin F.M."/>
            <person name="Hacquard S."/>
        </authorList>
    </citation>
    <scope>NUCLEOTIDE SEQUENCE</scope>
    <source>
        <strain evidence="4">MPI-CAGE-AT-0016</strain>
    </source>
</reference>
<sequence length="986" mass="107938">MQEPKGSAPSKASGKPQRNNNKKRKHDTDTKSGSSTSSKRKRAEPSEEDGDLPGNANGGSHSTNEHLLEEIRALGGDEEDLALVGDIDSDSEHEGGADTHEPVDAALQAELQALATQLGFQPLRTKSVAEKPSSAKATAIAKADTKPAAADKPVPKEKSQAVSTTDSQSVAQKSTDAPAPAPSSSLRQSGVTKQFKIEPRADWHKVDLAQLPEPSSPDSNVLTGAIESLKAHAQTLLETDAHAYSKSVLAAASHKFLSTIMSSGTLSDKVSALTLAVQESPIHNVKAFDTLMNLASKRSRGQAIGALGALVDLLGPGLILPADRRLRAFHAQPGLLGSLQALNIRRWSPAQRLPGNITEAHLISWVYEDWLKSTYFKIIQLLEIWCNDEIEYSRIKSLDFVYALLKDKPEQETNLLRLIVNKLGDRDRKISSRSSYLLLQLQNSHPGIKSVVVRAIEQEVLLRPGQSSRARYYAVSTLNQTILSQKDPQTAEALLRVYFDIFVALLSGPTAGKDEEEVAEEDHQPAPRKGGKAGGRRPPKGAAPPRPMEQDSDEKLVSAVLTGINRATPFVPTDDPILENQIDTLFRIAHSSNFNTSIQALILIQQLSVSRHLAFDRFYRTLYESLLDPRLVTSSKQALYLNLLLRSLRADVDTRRVKAFVKRMLQILGLHQPPFACGILYIVLQLRKQFPDLRTLLEEPEESEPQLEQPQPGDKLTSSTSGTSYDGRKRDPEHSNAQHSCLWEIAPFLHHFHPSVSVVAEGVLSNDPAVQKPDLESHSLIRFLDKFVYRNPKTTESARGVSIMQPMGKKAPGPTTSLNHPTFWNKKLENVAADEIFFHHYFQQAGKPGQTVSKGRSEPVAGSDDEDEDEIWKALTATHPDGPIDDSDDDGLDMADFDDDDDDDEMDGGEGGDGDDDILGISSDDVFDDEDDNSDDSDGSADAEKEKSGDGDGEETRGARRKRLKALPTFASVEDYAGLLAKEDDM</sequence>
<feature type="region of interest" description="Disordered" evidence="2">
    <location>
        <begin position="513"/>
        <end position="553"/>
    </location>
</feature>
<feature type="domain" description="CCAAT-binding factor" evidence="3">
    <location>
        <begin position="597"/>
        <end position="760"/>
    </location>
</feature>
<feature type="region of interest" description="Disordered" evidence="2">
    <location>
        <begin position="1"/>
        <end position="104"/>
    </location>
</feature>
<dbReference type="SUPFAM" id="SSF48371">
    <property type="entry name" value="ARM repeat"/>
    <property type="match status" value="1"/>
</dbReference>
<feature type="compositionally biased region" description="Basic and acidic residues" evidence="2">
    <location>
        <begin position="942"/>
        <end position="958"/>
    </location>
</feature>
<feature type="region of interest" description="Disordered" evidence="2">
    <location>
        <begin position="847"/>
        <end position="965"/>
    </location>
</feature>
<comment type="caution">
    <text evidence="4">The sequence shown here is derived from an EMBL/GenBank/DDBJ whole genome shotgun (WGS) entry which is preliminary data.</text>
</comment>
<dbReference type="InterPro" id="IPR040155">
    <property type="entry name" value="CEBPZ/Mak21-like"/>
</dbReference>
<feature type="region of interest" description="Disordered" evidence="2">
    <location>
        <begin position="698"/>
        <end position="733"/>
    </location>
</feature>
<dbReference type="InterPro" id="IPR005612">
    <property type="entry name" value="CCAAT-binding_factor"/>
</dbReference>
<protein>
    <submittedName>
        <fullName evidence="4">Ribosome biogenesis protein MAK21</fullName>
    </submittedName>
</protein>
<keyword evidence="5" id="KW-1185">Reference proteome</keyword>
<feature type="region of interest" description="Disordered" evidence="2">
    <location>
        <begin position="121"/>
        <end position="194"/>
    </location>
</feature>
<accession>A0A8K0TGH1</accession>
<evidence type="ECO:0000256" key="2">
    <source>
        <dbReference type="SAM" id="MobiDB-lite"/>
    </source>
</evidence>
<feature type="compositionally biased region" description="Basic and acidic residues" evidence="2">
    <location>
        <begin position="90"/>
        <end position="103"/>
    </location>
</feature>
<dbReference type="PANTHER" id="PTHR12048">
    <property type="entry name" value="CCAAT-BINDING FACTOR-RELATED"/>
    <property type="match status" value="1"/>
</dbReference>
<proteinExistence type="inferred from homology"/>
<feature type="compositionally biased region" description="Acidic residues" evidence="2">
    <location>
        <begin position="883"/>
        <end position="918"/>
    </location>
</feature>
<evidence type="ECO:0000313" key="5">
    <source>
        <dbReference type="Proteomes" id="UP000813385"/>
    </source>
</evidence>
<name>A0A8K0TGH1_9PEZI</name>
<evidence type="ECO:0000259" key="3">
    <source>
        <dbReference type="Pfam" id="PF03914"/>
    </source>
</evidence>
<comment type="similarity">
    <text evidence="1">Belongs to the CBF/MAK21 family.</text>
</comment>
<feature type="compositionally biased region" description="Acidic residues" evidence="2">
    <location>
        <begin position="925"/>
        <end position="941"/>
    </location>
</feature>
<evidence type="ECO:0000256" key="1">
    <source>
        <dbReference type="ARBA" id="ARBA00007797"/>
    </source>
</evidence>
<gene>
    <name evidence="4" type="ORF">B0T11DRAFT_320028</name>
</gene>